<protein>
    <submittedName>
        <fullName evidence="2">Uncharacterized protein</fullName>
    </submittedName>
</protein>
<dbReference type="AlphaFoldDB" id="A0A8J6BRY9"/>
<evidence type="ECO:0000313" key="3">
    <source>
        <dbReference type="Proteomes" id="UP000729402"/>
    </source>
</evidence>
<comment type="caution">
    <text evidence="2">The sequence shown here is derived from an EMBL/GenBank/DDBJ whole genome shotgun (WGS) entry which is preliminary data.</text>
</comment>
<reference evidence="2" key="2">
    <citation type="submission" date="2021-02" db="EMBL/GenBank/DDBJ databases">
        <authorList>
            <person name="Kimball J.A."/>
            <person name="Haas M.W."/>
            <person name="Macchietto M."/>
            <person name="Kono T."/>
            <person name="Duquette J."/>
            <person name="Shao M."/>
        </authorList>
    </citation>
    <scope>NUCLEOTIDE SEQUENCE</scope>
    <source>
        <tissue evidence="2">Fresh leaf tissue</tissue>
    </source>
</reference>
<dbReference type="EMBL" id="JAAALK010000081">
    <property type="protein sequence ID" value="KAG8088768.1"/>
    <property type="molecule type" value="Genomic_DNA"/>
</dbReference>
<accession>A0A8J6BRY9</accession>
<evidence type="ECO:0000313" key="2">
    <source>
        <dbReference type="EMBL" id="KAG8088768.1"/>
    </source>
</evidence>
<organism evidence="2 3">
    <name type="scientific">Zizania palustris</name>
    <name type="common">Northern wild rice</name>
    <dbReference type="NCBI Taxonomy" id="103762"/>
    <lineage>
        <taxon>Eukaryota</taxon>
        <taxon>Viridiplantae</taxon>
        <taxon>Streptophyta</taxon>
        <taxon>Embryophyta</taxon>
        <taxon>Tracheophyta</taxon>
        <taxon>Spermatophyta</taxon>
        <taxon>Magnoliopsida</taxon>
        <taxon>Liliopsida</taxon>
        <taxon>Poales</taxon>
        <taxon>Poaceae</taxon>
        <taxon>BOP clade</taxon>
        <taxon>Oryzoideae</taxon>
        <taxon>Oryzeae</taxon>
        <taxon>Zizaniinae</taxon>
        <taxon>Zizania</taxon>
    </lineage>
</organism>
<proteinExistence type="predicted"/>
<name>A0A8J6BRY9_ZIZPA</name>
<dbReference type="Proteomes" id="UP000729402">
    <property type="component" value="Unassembled WGS sequence"/>
</dbReference>
<reference evidence="2" key="1">
    <citation type="journal article" date="2021" name="bioRxiv">
        <title>Whole Genome Assembly and Annotation of Northern Wild Rice, Zizania palustris L., Supports a Whole Genome Duplication in the Zizania Genus.</title>
        <authorList>
            <person name="Haas M."/>
            <person name="Kono T."/>
            <person name="Macchietto M."/>
            <person name="Millas R."/>
            <person name="McGilp L."/>
            <person name="Shao M."/>
            <person name="Duquette J."/>
            <person name="Hirsch C.N."/>
            <person name="Kimball J."/>
        </authorList>
    </citation>
    <scope>NUCLEOTIDE SEQUENCE</scope>
    <source>
        <tissue evidence="2">Fresh leaf tissue</tissue>
    </source>
</reference>
<sequence length="145" mass="16547">MAGVMAALILRKVHDGGGLEWLGFHWRWIGGNFPLGKTELTYWVLKVEIVGANMGGNRRQQLGPRNQREKRENMGTRGTKRVAEKWTPLVSEGKKTGQASLGRVKGGNDPLEFKWVLSYLINSEMMFVFIYLVEKILKILQKFLE</sequence>
<gene>
    <name evidence="2" type="ORF">GUJ93_ZPchr0011g28125</name>
</gene>
<keyword evidence="3" id="KW-1185">Reference proteome</keyword>
<feature type="region of interest" description="Disordered" evidence="1">
    <location>
        <begin position="58"/>
        <end position="78"/>
    </location>
</feature>
<evidence type="ECO:0000256" key="1">
    <source>
        <dbReference type="SAM" id="MobiDB-lite"/>
    </source>
</evidence>